<dbReference type="EMBL" id="GBRH01222878">
    <property type="protein sequence ID" value="JAD75017.1"/>
    <property type="molecule type" value="Transcribed_RNA"/>
</dbReference>
<reference evidence="1" key="2">
    <citation type="journal article" date="2015" name="Data Brief">
        <title>Shoot transcriptome of the giant reed, Arundo donax.</title>
        <authorList>
            <person name="Barrero R.A."/>
            <person name="Guerrero F.D."/>
            <person name="Moolhuijzen P."/>
            <person name="Goolsby J.A."/>
            <person name="Tidwell J."/>
            <person name="Bellgard S.E."/>
            <person name="Bellgard M.I."/>
        </authorList>
    </citation>
    <scope>NUCLEOTIDE SEQUENCE</scope>
    <source>
        <tissue evidence="1">Shoot tissue taken approximately 20 cm above the soil surface</tissue>
    </source>
</reference>
<accession>A0A0A9CU52</accession>
<proteinExistence type="predicted"/>
<protein>
    <submittedName>
        <fullName evidence="1">Uncharacterized protein</fullName>
    </submittedName>
</protein>
<reference evidence="1" key="1">
    <citation type="submission" date="2014-09" db="EMBL/GenBank/DDBJ databases">
        <authorList>
            <person name="Magalhaes I.L.F."/>
            <person name="Oliveira U."/>
            <person name="Santos F.R."/>
            <person name="Vidigal T.H.D.A."/>
            <person name="Brescovit A.D."/>
            <person name="Santos A.J."/>
        </authorList>
    </citation>
    <scope>NUCLEOTIDE SEQUENCE</scope>
    <source>
        <tissue evidence="1">Shoot tissue taken approximately 20 cm above the soil surface</tissue>
    </source>
</reference>
<evidence type="ECO:0000313" key="1">
    <source>
        <dbReference type="EMBL" id="JAD75017.1"/>
    </source>
</evidence>
<name>A0A0A9CU52_ARUDO</name>
<sequence length="85" mass="9665">MVQPRFVGSRLADFSKDIFDCLLISTHFTDLHFLEAATDSPITPAPEYRSTTVEPRGTYLFSLCSKELKRLQRKQALCNSKKAVQ</sequence>
<organism evidence="1">
    <name type="scientific">Arundo donax</name>
    <name type="common">Giant reed</name>
    <name type="synonym">Donax arundinaceus</name>
    <dbReference type="NCBI Taxonomy" id="35708"/>
    <lineage>
        <taxon>Eukaryota</taxon>
        <taxon>Viridiplantae</taxon>
        <taxon>Streptophyta</taxon>
        <taxon>Embryophyta</taxon>
        <taxon>Tracheophyta</taxon>
        <taxon>Spermatophyta</taxon>
        <taxon>Magnoliopsida</taxon>
        <taxon>Liliopsida</taxon>
        <taxon>Poales</taxon>
        <taxon>Poaceae</taxon>
        <taxon>PACMAD clade</taxon>
        <taxon>Arundinoideae</taxon>
        <taxon>Arundineae</taxon>
        <taxon>Arundo</taxon>
    </lineage>
</organism>
<dbReference type="AlphaFoldDB" id="A0A0A9CU52"/>